<evidence type="ECO:0000256" key="2">
    <source>
        <dbReference type="ARBA" id="ARBA00022692"/>
    </source>
</evidence>
<evidence type="ECO:0000256" key="1">
    <source>
        <dbReference type="ARBA" id="ARBA00004167"/>
    </source>
</evidence>
<keyword evidence="2" id="KW-0812">Transmembrane</keyword>
<dbReference type="GO" id="GO:0009306">
    <property type="term" value="P:protein secretion"/>
    <property type="evidence" value="ECO:0007669"/>
    <property type="project" value="InterPro"/>
</dbReference>
<gene>
    <name evidence="6" type="ordered locus">TPEGAU_0324</name>
</gene>
<reference evidence="7" key="1">
    <citation type="journal article" date="2012" name="PLoS Negl. Trop. Dis.">
        <title>Whole genome sequences of three Treponema pallidum ssp. pertenue strains: yaws and syphilis treponemes differ in less than 0.2% of the genome sequence.</title>
        <authorList>
            <person name="Cejkova D."/>
            <person name="Zobanikova M."/>
            <person name="Chen L."/>
            <person name="Pospisilova P."/>
            <person name="Strouhal M."/>
            <person name="Qin X."/>
            <person name="Mikalova L."/>
            <person name="Norris S.J."/>
            <person name="Muzny D.M."/>
            <person name="Gibbs R.A."/>
            <person name="Fulton L.L."/>
            <person name="Sodergren E."/>
            <person name="Weinstock G.M."/>
            <person name="Smajs D."/>
        </authorList>
    </citation>
    <scope>NUCLEOTIDE SEQUENCE [LARGE SCALE GENOMIC DNA]</scope>
    <source>
        <strain evidence="7">Gauthier</strain>
    </source>
</reference>
<sequence length="1468" mass="161338">MAVLPSVRRFECSLFVVLVLCALAVFDPLSGFVQQKLAGVQRVWLGLVEEYSGLRFQYDSLSPSVLRAVTLRNVRVREAVRGEQVAVFSKIVVAYNIFSLFGSNPVRGIRALHVHDGAVDVDLYRHRHVKEKLQKLFSKDGEMASFFADLREIDVRVHNTAVTVRSDSRRAHLSVPQGRFSFAETGASFALSCEAEYVDTRSSSWGPLYTHLDASGVFETSFTSGSATLELAPPSGSFFSVPTLTLVAIYADDLFKFHTARGIYPMEVSGQWNTATGACEASVRCENFRPLKWARLRDTHVPAQGMQELSVSGNVQVGYTPIEQWRWSADVHAHTPYVVLAPGYQLEDVVATLQAHGDPARIQVEKICARGSNLDVDGAFELTLDRWIPSGVLTVHRLPLLSGAYLSAQVRFRPQGVGFVCTVPRIQVGEAFLEDVALSVRVDPAKTDFRLVAADSTGRYECDGSYLAANAGQSRFLEAHVAFESVNVGALYQMVAACTSPQGASTLVTRALVPLQSTADFYVSSDFRDISYNCVRLVLASDEIADLYALLSVQGTAASFSVTDISLLCKGLEVQGNVMANFEHGGDALFESVLSINSVPYRTRGVYADRTLTVYGDYDFSVVASFDERAGVTGTFQVQNLPVPLSQSLFDCDSSFAMRSAHSWEVRFHHLHLRSGAVAAGGSEQIETVLRLAGVANQAGALFDQVFFGSRDRYLAGTASFAVVPRTGQHEQARYETAVRLASEDAQEQVQLNAQVTVGEHVYVDSSGRIDNVDVGRFVAGQGERSRVTGSWTVLGTMQDMSGQVQVDSLELIAKGVPFHLRGGCALDDGTLALLPTQVTWGSHQFADLAGEWVPGQARAWVRTTYSGAFEGQPTHATCTLTLAGSPVDSGKATSALRTSFLTPFLQTHSQYTISAEFEHWRIATYEGEKNRILVVRDPGVWALYAGEHDEITGFMLDDGSVSLQVAQSLPVHFFLNGSLSAQQVDVQIQDIFVDLARVWAFTGIRHVRVHEGVAVGNVTVSGTRARPVFEGKLRGKEVVASAPGYAPERFGPGSIDIVAHGSTLIVPYTEFPGPTARLWGECVAQLNGFYPDEVVIKCGTVGDALGAIQTDNLLFAMDGSAGCDLELRITPQLLSINGKARFDRGYFLLNFSGIEEFYTKYADSAQNFQMNLLLSAGNKVEFRWPRSDFPILRTLLHAQEPFEFIADPVSGSFYVRGFAHLKGGEFFWIKRNFYLREGTIHFARDTQTADPRISFRAELKDRDTQGRPVSLILSAEDQVFSKLAPKLRCDPPVSEQELAKILGQVVLGDLTEENIEQNVASIASDILTQWGIMKRVEDKIRSFLDLDAFSFRTYVLQNAIFGNLFNKDRSKPLTVGNYFDNTSLYVGRRLGRAVYADALLHLSQYDPLAPNNLGIKKPAAGSLLFRPELGLEFATPFFSLRWASTPTRLDSLFVSDTSMRVSWSFAY</sequence>
<evidence type="ECO:0000256" key="3">
    <source>
        <dbReference type="ARBA" id="ARBA00022989"/>
    </source>
</evidence>
<accession>A0AAU8PRR6</accession>
<protein>
    <submittedName>
        <fullName evidence="6">Outer membrane protein</fullName>
    </submittedName>
</protein>
<keyword evidence="3" id="KW-1133">Transmembrane helix</keyword>
<evidence type="ECO:0000313" key="7">
    <source>
        <dbReference type="Proteomes" id="UP000008192"/>
    </source>
</evidence>
<dbReference type="GeneID" id="93876105"/>
<evidence type="ECO:0000256" key="4">
    <source>
        <dbReference type="ARBA" id="ARBA00023136"/>
    </source>
</evidence>
<keyword evidence="4" id="KW-0472">Membrane</keyword>
<dbReference type="RefSeq" id="WP_014342370.1">
    <property type="nucleotide sequence ID" value="NC_016843.1"/>
</dbReference>
<dbReference type="KEGG" id="tpg:TPEGAU_0324"/>
<evidence type="ECO:0000313" key="6">
    <source>
        <dbReference type="EMBL" id="AEZ59577.1"/>
    </source>
</evidence>
<dbReference type="Proteomes" id="UP000008192">
    <property type="component" value="Chromosome"/>
</dbReference>
<feature type="domain" description="Translocation and assembly module TamB C-terminal" evidence="5">
    <location>
        <begin position="1210"/>
        <end position="1388"/>
    </location>
</feature>
<evidence type="ECO:0000259" key="5">
    <source>
        <dbReference type="Pfam" id="PF04357"/>
    </source>
</evidence>
<comment type="subcellular location">
    <subcellularLocation>
        <location evidence="1">Membrane</location>
        <topology evidence="1">Single-pass membrane protein</topology>
    </subcellularLocation>
</comment>
<name>A0AAU8PRR6_TREPG</name>
<dbReference type="Pfam" id="PF04357">
    <property type="entry name" value="TamB"/>
    <property type="match status" value="1"/>
</dbReference>
<organism evidence="6 7">
    <name type="scientific">Treponema pallidum subsp. pertenue (strain Gauthier)</name>
    <dbReference type="NCBI Taxonomy" id="491080"/>
    <lineage>
        <taxon>Bacteria</taxon>
        <taxon>Pseudomonadati</taxon>
        <taxon>Spirochaetota</taxon>
        <taxon>Spirochaetia</taxon>
        <taxon>Spirochaetales</taxon>
        <taxon>Treponemataceae</taxon>
        <taxon>Treponema</taxon>
    </lineage>
</organism>
<dbReference type="InterPro" id="IPR007452">
    <property type="entry name" value="TamB_C"/>
</dbReference>
<dbReference type="EMBL" id="CP002376">
    <property type="protein sequence ID" value="AEZ59577.1"/>
    <property type="molecule type" value="Genomic_DNA"/>
</dbReference>
<dbReference type="GO" id="GO:0005886">
    <property type="term" value="C:plasma membrane"/>
    <property type="evidence" value="ECO:0007669"/>
    <property type="project" value="InterPro"/>
</dbReference>
<proteinExistence type="predicted"/>